<evidence type="ECO:0000313" key="2">
    <source>
        <dbReference type="EMBL" id="APY00809.1"/>
    </source>
</evidence>
<evidence type="ECO:0000313" key="3">
    <source>
        <dbReference type="Proteomes" id="UP000187506"/>
    </source>
</evidence>
<dbReference type="KEGG" id="lvn:BWR22_10950"/>
<protein>
    <submittedName>
        <fullName evidence="2">Uncharacterized protein</fullName>
    </submittedName>
</protein>
<dbReference type="AlphaFoldDB" id="A0AAC9LMF3"/>
<organism evidence="2 3">
    <name type="scientific">Lacinutrix venerupis</name>
    <dbReference type="NCBI Taxonomy" id="1486034"/>
    <lineage>
        <taxon>Bacteria</taxon>
        <taxon>Pseudomonadati</taxon>
        <taxon>Bacteroidota</taxon>
        <taxon>Flavobacteriia</taxon>
        <taxon>Flavobacteriales</taxon>
        <taxon>Flavobacteriaceae</taxon>
        <taxon>Lacinutrix</taxon>
    </lineage>
</organism>
<gene>
    <name evidence="2" type="ORF">BWR22_10950</name>
</gene>
<keyword evidence="1" id="KW-0732">Signal</keyword>
<sequence length="118" mass="13426">MRLLLLFLLLPFISFSQNKKNNTKNQPLFISTIGIDNSYSTQNKLDVVTNSIKTISYSTNNFDTSNFVALTSENNKVYKFSELSSKIDLSQALDNVMFTGNFFNPKETHFSSLINTNH</sequence>
<accession>A0AAC9LMF3</accession>
<proteinExistence type="predicted"/>
<dbReference type="Proteomes" id="UP000187506">
    <property type="component" value="Chromosome"/>
</dbReference>
<evidence type="ECO:0000256" key="1">
    <source>
        <dbReference type="SAM" id="SignalP"/>
    </source>
</evidence>
<dbReference type="RefSeq" id="WP_076733713.1">
    <property type="nucleotide sequence ID" value="NZ_CP019352.1"/>
</dbReference>
<name>A0AAC9LMF3_9FLAO</name>
<dbReference type="EMBL" id="CP019352">
    <property type="protein sequence ID" value="APY00809.1"/>
    <property type="molecule type" value="Genomic_DNA"/>
</dbReference>
<feature type="chain" id="PRO_5042054915" evidence="1">
    <location>
        <begin position="20"/>
        <end position="118"/>
    </location>
</feature>
<reference evidence="2 3" key="1">
    <citation type="submission" date="2017-01" db="EMBL/GenBank/DDBJ databases">
        <title>Complete genome of Lacinutrix venerupis DOK2-8 isolated from seawater in Dokdo.</title>
        <authorList>
            <person name="Chi W.-J."/>
            <person name="Kim J.H."/>
        </authorList>
    </citation>
    <scope>NUCLEOTIDE SEQUENCE [LARGE SCALE GENOMIC DNA]</scope>
    <source>
        <strain evidence="2 3">DOK2-8</strain>
    </source>
</reference>
<feature type="signal peptide" evidence="1">
    <location>
        <begin position="1"/>
        <end position="19"/>
    </location>
</feature>
<keyword evidence="3" id="KW-1185">Reference proteome</keyword>